<organism evidence="5 6">
    <name type="scientific">Neolewinella litorea</name>
    <dbReference type="NCBI Taxonomy" id="2562452"/>
    <lineage>
        <taxon>Bacteria</taxon>
        <taxon>Pseudomonadati</taxon>
        <taxon>Bacteroidota</taxon>
        <taxon>Saprospiria</taxon>
        <taxon>Saprospirales</taxon>
        <taxon>Lewinellaceae</taxon>
        <taxon>Neolewinella</taxon>
    </lineage>
</organism>
<dbReference type="InterPro" id="IPR006665">
    <property type="entry name" value="OmpA-like"/>
</dbReference>
<keyword evidence="1" id="KW-0472">Membrane</keyword>
<reference evidence="5 6" key="1">
    <citation type="submission" date="2019-04" db="EMBL/GenBank/DDBJ databases">
        <title>Lewinella litorea sp. nov., isolated from a marine sand.</title>
        <authorList>
            <person name="Yoon J.-H."/>
        </authorList>
    </citation>
    <scope>NUCLEOTIDE SEQUENCE [LARGE SCALE GENOMIC DNA]</scope>
    <source>
        <strain evidence="5 6">HSMS-39</strain>
    </source>
</reference>
<evidence type="ECO:0000256" key="2">
    <source>
        <dbReference type="SAM" id="Coils"/>
    </source>
</evidence>
<dbReference type="PROSITE" id="PS51257">
    <property type="entry name" value="PROKAR_LIPOPROTEIN"/>
    <property type="match status" value="1"/>
</dbReference>
<feature type="domain" description="OmpA-like" evidence="4">
    <location>
        <begin position="211"/>
        <end position="326"/>
    </location>
</feature>
<comment type="caution">
    <text evidence="5">The sequence shown here is derived from an EMBL/GenBank/DDBJ whole genome shotgun (WGS) entry which is preliminary data.</text>
</comment>
<dbReference type="Gene3D" id="3.30.1330.60">
    <property type="entry name" value="OmpA-like domain"/>
    <property type="match status" value="1"/>
</dbReference>
<protein>
    <recommendedName>
        <fullName evidence="4">OmpA-like domain-containing protein</fullName>
    </recommendedName>
</protein>
<feature type="chain" id="PRO_5020486488" description="OmpA-like domain-containing protein" evidence="3">
    <location>
        <begin position="21"/>
        <end position="326"/>
    </location>
</feature>
<dbReference type="PROSITE" id="PS51123">
    <property type="entry name" value="OMPA_2"/>
    <property type="match status" value="1"/>
</dbReference>
<dbReference type="AlphaFoldDB" id="A0A4S4NSP9"/>
<evidence type="ECO:0000256" key="3">
    <source>
        <dbReference type="SAM" id="SignalP"/>
    </source>
</evidence>
<feature type="coiled-coil region" evidence="2">
    <location>
        <begin position="59"/>
        <end position="146"/>
    </location>
</feature>
<dbReference type="GO" id="GO:0016020">
    <property type="term" value="C:membrane"/>
    <property type="evidence" value="ECO:0007669"/>
    <property type="project" value="UniProtKB-UniRule"/>
</dbReference>
<evidence type="ECO:0000313" key="5">
    <source>
        <dbReference type="EMBL" id="THH41468.1"/>
    </source>
</evidence>
<keyword evidence="2" id="KW-0175">Coiled coil</keyword>
<keyword evidence="6" id="KW-1185">Reference proteome</keyword>
<dbReference type="Proteomes" id="UP000308528">
    <property type="component" value="Unassembled WGS sequence"/>
</dbReference>
<name>A0A4S4NSP9_9BACT</name>
<evidence type="ECO:0000313" key="6">
    <source>
        <dbReference type="Proteomes" id="UP000308528"/>
    </source>
</evidence>
<dbReference type="OrthoDB" id="1491298at2"/>
<evidence type="ECO:0000256" key="1">
    <source>
        <dbReference type="PROSITE-ProRule" id="PRU00473"/>
    </source>
</evidence>
<dbReference type="InterPro" id="IPR036737">
    <property type="entry name" value="OmpA-like_sf"/>
</dbReference>
<accession>A0A4S4NSP9</accession>
<gene>
    <name evidence="5" type="ORF">E4021_02405</name>
</gene>
<dbReference type="EMBL" id="SRSF01000001">
    <property type="protein sequence ID" value="THH41468.1"/>
    <property type="molecule type" value="Genomic_DNA"/>
</dbReference>
<proteinExistence type="predicted"/>
<dbReference type="SUPFAM" id="SSF103088">
    <property type="entry name" value="OmpA-like"/>
    <property type="match status" value="1"/>
</dbReference>
<feature type="signal peptide" evidence="3">
    <location>
        <begin position="1"/>
        <end position="20"/>
    </location>
</feature>
<keyword evidence="3" id="KW-0732">Signal</keyword>
<evidence type="ECO:0000259" key="4">
    <source>
        <dbReference type="PROSITE" id="PS51123"/>
    </source>
</evidence>
<sequence>MNVMKSCLALLLLLPLLVTSCVPKSQFDALVLERNLYRSQAVHADSVADARLRAEADSLRQLSYAREQQVREIENLKATNRSLSDQVNDLRGRYESLLEQNREMVAGSGSEAVSLQQELTERRAELNRRESALRQAELNLQAREQRLSSVAEMRQGQPGPAIYNREAEARGTTPLDPTSGAVVDAGILFDELKQLMVAVTDSGYVIDRPAPDQIHLELSAGLLFADSSAVSLSGQRLLRRLGGTLRNYPQAQYTVVGHAESIDGDPQRAYAASTGRAAQVAVELARYGVDPGRVVAGGKGFYGADTSAFTGLAGSRRVEIAITIPE</sequence>